<protein>
    <submittedName>
        <fullName evidence="1">Uncharacterized protein</fullName>
    </submittedName>
</protein>
<sequence>MSTKQTAANPADSINQYISYRLPDTLSDGGYNKELGFLGGNLFCLKSTGSCAAKKASDTTPPGWNSYGGAEIYDNLDCKFEKGQLVDVSPPWNHAEYLTKMEPLEHCEVPAAIVQVSFDLYSASEASEKNIVDKNALNSTMWYVFFSKEDRGINYAIFLNAEQFSREDTVTLAQSVKFSDQAFNLKIPQSS</sequence>
<accession>A0A7G8T6Y3</accession>
<dbReference type="KEGG" id="cfem:HCR03_11480"/>
<organism evidence="1 2">
    <name type="scientific">Caproicibacter fermentans</name>
    <dbReference type="NCBI Taxonomy" id="2576756"/>
    <lineage>
        <taxon>Bacteria</taxon>
        <taxon>Bacillati</taxon>
        <taxon>Bacillota</taxon>
        <taxon>Clostridia</taxon>
        <taxon>Eubacteriales</taxon>
        <taxon>Acutalibacteraceae</taxon>
        <taxon>Caproicibacter</taxon>
    </lineage>
</organism>
<dbReference type="Proteomes" id="UP000515909">
    <property type="component" value="Chromosome"/>
</dbReference>
<dbReference type="AlphaFoldDB" id="A0A7G8T6Y3"/>
<reference evidence="1 2" key="1">
    <citation type="submission" date="2020-08" db="EMBL/GenBank/DDBJ databases">
        <title>The isolate Caproiciproducens sp. 7D4C2 produces n-caproate at mildly acidic conditions from hexoses: genome and rBOX comparison with related strains and chain-elongating bacteria.</title>
        <authorList>
            <person name="Esquivel-Elizondo S."/>
            <person name="Bagci C."/>
            <person name="Temovska M."/>
            <person name="Jeon B.S."/>
            <person name="Bessarab I."/>
            <person name="Williams R.B.H."/>
            <person name="Huson D.H."/>
            <person name="Angenent L.T."/>
        </authorList>
    </citation>
    <scope>NUCLEOTIDE SEQUENCE [LARGE SCALE GENOMIC DNA]</scope>
    <source>
        <strain evidence="1 2">7D4C2</strain>
    </source>
</reference>
<gene>
    <name evidence="1" type="ORF">HCR03_11480</name>
</gene>
<evidence type="ECO:0000313" key="2">
    <source>
        <dbReference type="Proteomes" id="UP000515909"/>
    </source>
</evidence>
<dbReference type="EMBL" id="CP060286">
    <property type="protein sequence ID" value="QNK39374.1"/>
    <property type="molecule type" value="Genomic_DNA"/>
</dbReference>
<proteinExistence type="predicted"/>
<name>A0A7G8T6Y3_9FIRM</name>
<evidence type="ECO:0000313" key="1">
    <source>
        <dbReference type="EMBL" id="QNK39374.1"/>
    </source>
</evidence>
<dbReference type="RefSeq" id="WP_187034296.1">
    <property type="nucleotide sequence ID" value="NZ_CP060286.1"/>
</dbReference>